<reference evidence="1 2" key="1">
    <citation type="submission" date="2024-09" db="EMBL/GenBank/DDBJ databases">
        <authorList>
            <person name="Sun Q."/>
            <person name="Mori K."/>
        </authorList>
    </citation>
    <scope>NUCLEOTIDE SEQUENCE [LARGE SCALE GENOMIC DNA]</scope>
    <source>
        <strain evidence="1 2">JCM 13519</strain>
    </source>
</reference>
<proteinExistence type="predicted"/>
<accession>A0ABV5ULC2</accession>
<protein>
    <submittedName>
        <fullName evidence="1">Uncharacterized protein</fullName>
    </submittedName>
</protein>
<sequence>MAPHTSNVNYGPGEMVANLAIVEVGADGQIAISNTSTGTVQIVVDATAYFAMSGPLGLPGSYQAVAPARLLDTRTSSGPIAGGGSVPLRLGGSTGVPANASAVVVNLTVTQPTSFGFITAYPSGSPRPNVSNQNYGTGQTVPNLAVVPVGPDGTVTIANTSSGTAQIIADVVGFSWRGRQPHREHSRGFCQPVLSTLAHTEARLSTPVLCPFRS</sequence>
<organism evidence="1 2">
    <name type="scientific">Arthrobacter methylotrophus</name>
    <dbReference type="NCBI Taxonomy" id="121291"/>
    <lineage>
        <taxon>Bacteria</taxon>
        <taxon>Bacillati</taxon>
        <taxon>Actinomycetota</taxon>
        <taxon>Actinomycetes</taxon>
        <taxon>Micrococcales</taxon>
        <taxon>Micrococcaceae</taxon>
        <taxon>Arthrobacter</taxon>
    </lineage>
</organism>
<dbReference type="Proteomes" id="UP001589536">
    <property type="component" value="Unassembled WGS sequence"/>
</dbReference>
<dbReference type="EMBL" id="JBHMBH010000007">
    <property type="protein sequence ID" value="MFB9713045.1"/>
    <property type="molecule type" value="Genomic_DNA"/>
</dbReference>
<name>A0ABV5ULC2_9MICC</name>
<evidence type="ECO:0000313" key="1">
    <source>
        <dbReference type="EMBL" id="MFB9713045.1"/>
    </source>
</evidence>
<gene>
    <name evidence="1" type="ORF">ACFFPI_02600</name>
</gene>
<comment type="caution">
    <text evidence="1">The sequence shown here is derived from an EMBL/GenBank/DDBJ whole genome shotgun (WGS) entry which is preliminary data.</text>
</comment>
<evidence type="ECO:0000313" key="2">
    <source>
        <dbReference type="Proteomes" id="UP001589536"/>
    </source>
</evidence>
<keyword evidence="2" id="KW-1185">Reference proteome</keyword>